<dbReference type="InterPro" id="IPR013653">
    <property type="entry name" value="GCN5-like_dom"/>
</dbReference>
<keyword evidence="3" id="KW-1185">Reference proteome</keyword>
<dbReference type="SUPFAM" id="SSF55729">
    <property type="entry name" value="Acyl-CoA N-acyltransferases (Nat)"/>
    <property type="match status" value="1"/>
</dbReference>
<dbReference type="InterPro" id="IPR016181">
    <property type="entry name" value="Acyl_CoA_acyltransferase"/>
</dbReference>
<dbReference type="Gene3D" id="3.40.630.30">
    <property type="match status" value="1"/>
</dbReference>
<gene>
    <name evidence="2" type="ORF">AOB60_05895</name>
</gene>
<protein>
    <recommendedName>
        <fullName evidence="1">N-acetyltransferase domain-containing protein</fullName>
    </recommendedName>
</protein>
<evidence type="ECO:0000313" key="3">
    <source>
        <dbReference type="Proteomes" id="UP000236047"/>
    </source>
</evidence>
<sequence>MMAELVRTWVAGWVVSRQRPQAVEHPWGLYVDVGRPDQVGRHVLPDPDESSVRAATASVTAPYTWLKLPVETETAEPWLPAGWVADKEEAGHLMAADLRATHPVAPAGYHASLATADGVIHVRVHDARGDLAAKGQMAVVGPAMVVDQVQTEEAHRRRGLGGFVMRTLADRALTEGATLGVLGATDEGRALYESLGWLRHSGLAACIYRP</sequence>
<accession>A0A2N8PHK4</accession>
<dbReference type="GO" id="GO:0016747">
    <property type="term" value="F:acyltransferase activity, transferring groups other than amino-acyl groups"/>
    <property type="evidence" value="ECO:0007669"/>
    <property type="project" value="InterPro"/>
</dbReference>
<organism evidence="2 3">
    <name type="scientific">Streptomyces noursei</name>
    <name type="common">Streptomyces albulus</name>
    <dbReference type="NCBI Taxonomy" id="1971"/>
    <lineage>
        <taxon>Bacteria</taxon>
        <taxon>Bacillati</taxon>
        <taxon>Actinomycetota</taxon>
        <taxon>Actinomycetes</taxon>
        <taxon>Kitasatosporales</taxon>
        <taxon>Streptomycetaceae</taxon>
        <taxon>Streptomyces</taxon>
    </lineage>
</organism>
<dbReference type="InterPro" id="IPR000182">
    <property type="entry name" value="GNAT_dom"/>
</dbReference>
<feature type="domain" description="N-acetyltransferase" evidence="1">
    <location>
        <begin position="70"/>
        <end position="210"/>
    </location>
</feature>
<reference evidence="3" key="1">
    <citation type="submission" date="2015-09" db="EMBL/GenBank/DDBJ databases">
        <authorList>
            <person name="Graham D.E."/>
            <person name="Mahan K.M."/>
            <person name="Klingeman D.M."/>
            <person name="Fida T."/>
            <person name="Giannone R.J."/>
            <person name="Hettich R.L."/>
            <person name="Parry R.J."/>
            <person name="Spain J.C."/>
        </authorList>
    </citation>
    <scope>NUCLEOTIDE SEQUENCE [LARGE SCALE GENOMIC DNA]</scope>
    <source>
        <strain evidence="3">JCM 4701</strain>
    </source>
</reference>
<name>A0A2N8PHK4_STRNR</name>
<proteinExistence type="predicted"/>
<dbReference type="Pfam" id="PF08445">
    <property type="entry name" value="FR47"/>
    <property type="match status" value="1"/>
</dbReference>
<dbReference type="EMBL" id="LJSN01000002">
    <property type="protein sequence ID" value="PNE40466.1"/>
    <property type="molecule type" value="Genomic_DNA"/>
</dbReference>
<evidence type="ECO:0000313" key="2">
    <source>
        <dbReference type="EMBL" id="PNE40466.1"/>
    </source>
</evidence>
<dbReference type="PROSITE" id="PS51186">
    <property type="entry name" value="GNAT"/>
    <property type="match status" value="1"/>
</dbReference>
<dbReference type="RefSeq" id="WP_102923059.1">
    <property type="nucleotide sequence ID" value="NZ_LJSN01000002.1"/>
</dbReference>
<dbReference type="AlphaFoldDB" id="A0A2N8PHK4"/>
<dbReference type="Proteomes" id="UP000236047">
    <property type="component" value="Unassembled WGS sequence"/>
</dbReference>
<comment type="caution">
    <text evidence="2">The sequence shown here is derived from an EMBL/GenBank/DDBJ whole genome shotgun (WGS) entry which is preliminary data.</text>
</comment>
<evidence type="ECO:0000259" key="1">
    <source>
        <dbReference type="PROSITE" id="PS51186"/>
    </source>
</evidence>